<name>A0ABX5WWV4_9GAMM</name>
<reference evidence="1 2" key="1">
    <citation type="submission" date="2019-07" db="EMBL/GenBank/DDBJ databases">
        <title>Shewanella sp. YLB-06 whole genomic sequence.</title>
        <authorList>
            <person name="Yu L."/>
        </authorList>
    </citation>
    <scope>NUCLEOTIDE SEQUENCE [LARGE SCALE GENOMIC DNA]</scope>
    <source>
        <strain evidence="1 2">YLB-06</strain>
    </source>
</reference>
<sequence length="85" mass="9764">MSNCTVNTLIEKLIETAHRFRLGQEAEGSQRLRECIDHLEPMLPTLQQANQVIQLVPLMLAAQERHDWLGLADDLEYELPRLLVS</sequence>
<proteinExistence type="predicted"/>
<keyword evidence="2" id="KW-1185">Reference proteome</keyword>
<dbReference type="RefSeq" id="WP_144045810.1">
    <property type="nucleotide sequence ID" value="NZ_CP041614.1"/>
</dbReference>
<evidence type="ECO:0000313" key="1">
    <source>
        <dbReference type="EMBL" id="QDO83433.1"/>
    </source>
</evidence>
<protein>
    <submittedName>
        <fullName evidence="1">Uncharacterized protein</fullName>
    </submittedName>
</protein>
<evidence type="ECO:0000313" key="2">
    <source>
        <dbReference type="Proteomes" id="UP000315947"/>
    </source>
</evidence>
<accession>A0ABX5WWV4</accession>
<gene>
    <name evidence="1" type="ORF">FM037_09575</name>
</gene>
<organism evidence="1 2">
    <name type="scientific">Shewanella psychropiezotolerans</name>
    <dbReference type="NCBI Taxonomy" id="2593655"/>
    <lineage>
        <taxon>Bacteria</taxon>
        <taxon>Pseudomonadati</taxon>
        <taxon>Pseudomonadota</taxon>
        <taxon>Gammaproteobacteria</taxon>
        <taxon>Alteromonadales</taxon>
        <taxon>Shewanellaceae</taxon>
        <taxon>Shewanella</taxon>
    </lineage>
</organism>
<dbReference type="Proteomes" id="UP000315947">
    <property type="component" value="Chromosome"/>
</dbReference>
<dbReference type="EMBL" id="CP041614">
    <property type="protein sequence ID" value="QDO83433.1"/>
    <property type="molecule type" value="Genomic_DNA"/>
</dbReference>